<dbReference type="EMBL" id="QJKJ01011624">
    <property type="protein sequence ID" value="RDX70641.1"/>
    <property type="molecule type" value="Genomic_DNA"/>
</dbReference>
<gene>
    <name evidence="2" type="ORF">CR513_50098</name>
</gene>
<sequence length="209" mass="24464">MRLHTRTVAFLQVRRIYIRCVVTTLVFKEGTSLSDHLNEFQGILDQMSGMGIKFEDEILGLLLLNSLPEFKRLLREVKHVPDVRFNLTSMHMLDDGGYDNHFGYEKWKLTKGNLVMVKREKISKLYWTTTLVAKDSVNVMDMKTSLWHRRLSHISEKGLNCLTKRDMLSGLKNVEMEKCSHYMVVIPYEFLHVIEIYICCVDTTMVAHY</sequence>
<evidence type="ECO:0000259" key="1">
    <source>
        <dbReference type="Pfam" id="PF13976"/>
    </source>
</evidence>
<evidence type="ECO:0000313" key="2">
    <source>
        <dbReference type="EMBL" id="RDX70641.1"/>
    </source>
</evidence>
<dbReference type="Pfam" id="PF13976">
    <property type="entry name" value="gag_pre-integrs"/>
    <property type="match status" value="1"/>
</dbReference>
<dbReference type="Pfam" id="PF14223">
    <property type="entry name" value="Retrotran_gag_2"/>
    <property type="match status" value="1"/>
</dbReference>
<evidence type="ECO:0000313" key="3">
    <source>
        <dbReference type="Proteomes" id="UP000257109"/>
    </source>
</evidence>
<keyword evidence="3" id="KW-1185">Reference proteome</keyword>
<accession>A0A371EX96</accession>
<reference evidence="2" key="1">
    <citation type="submission" date="2018-05" db="EMBL/GenBank/DDBJ databases">
        <title>Draft genome of Mucuna pruriens seed.</title>
        <authorList>
            <person name="Nnadi N.E."/>
            <person name="Vos R."/>
            <person name="Hasami M.H."/>
            <person name="Devisetty U.K."/>
            <person name="Aguiy J.C."/>
        </authorList>
    </citation>
    <scope>NUCLEOTIDE SEQUENCE [LARGE SCALE GENOMIC DNA]</scope>
    <source>
        <strain evidence="2">JCA_2017</strain>
    </source>
</reference>
<comment type="caution">
    <text evidence="2">The sequence shown here is derived from an EMBL/GenBank/DDBJ whole genome shotgun (WGS) entry which is preliminary data.</text>
</comment>
<protein>
    <recommendedName>
        <fullName evidence="1">GAG-pre-integrase domain-containing protein</fullName>
    </recommendedName>
</protein>
<dbReference type="AlphaFoldDB" id="A0A371EX96"/>
<dbReference type="InterPro" id="IPR025724">
    <property type="entry name" value="GAG-pre-integrase_dom"/>
</dbReference>
<feature type="domain" description="GAG-pre-integrase" evidence="1">
    <location>
        <begin position="136"/>
        <end position="182"/>
    </location>
</feature>
<proteinExistence type="predicted"/>
<feature type="non-terminal residue" evidence="2">
    <location>
        <position position="1"/>
    </location>
</feature>
<name>A0A371EX96_MUCPR</name>
<dbReference type="Proteomes" id="UP000257109">
    <property type="component" value="Unassembled WGS sequence"/>
</dbReference>
<dbReference type="OrthoDB" id="1422884at2759"/>
<organism evidence="2 3">
    <name type="scientific">Mucuna pruriens</name>
    <name type="common">Velvet bean</name>
    <name type="synonym">Dolichos pruriens</name>
    <dbReference type="NCBI Taxonomy" id="157652"/>
    <lineage>
        <taxon>Eukaryota</taxon>
        <taxon>Viridiplantae</taxon>
        <taxon>Streptophyta</taxon>
        <taxon>Embryophyta</taxon>
        <taxon>Tracheophyta</taxon>
        <taxon>Spermatophyta</taxon>
        <taxon>Magnoliopsida</taxon>
        <taxon>eudicotyledons</taxon>
        <taxon>Gunneridae</taxon>
        <taxon>Pentapetalae</taxon>
        <taxon>rosids</taxon>
        <taxon>fabids</taxon>
        <taxon>Fabales</taxon>
        <taxon>Fabaceae</taxon>
        <taxon>Papilionoideae</taxon>
        <taxon>50 kb inversion clade</taxon>
        <taxon>NPAAA clade</taxon>
        <taxon>indigoferoid/millettioid clade</taxon>
        <taxon>Phaseoleae</taxon>
        <taxon>Mucuna</taxon>
    </lineage>
</organism>